<proteinExistence type="predicted"/>
<feature type="region of interest" description="Disordered" evidence="1">
    <location>
        <begin position="28"/>
        <end position="50"/>
    </location>
</feature>
<sequence>MPQTDARFVISMCVPQPTFGKQHHIEANASTGGADDSLGEGDAGKVVPMPARKDRMPARGELKVNIEI</sequence>
<dbReference type="AlphaFoldDB" id="A0A0N4Y4Z9"/>
<dbReference type="EMBL" id="UYSL01020439">
    <property type="protein sequence ID" value="VDL74612.1"/>
    <property type="molecule type" value="Genomic_DNA"/>
</dbReference>
<reference evidence="2 3" key="2">
    <citation type="submission" date="2018-11" db="EMBL/GenBank/DDBJ databases">
        <authorList>
            <consortium name="Pathogen Informatics"/>
        </authorList>
    </citation>
    <scope>NUCLEOTIDE SEQUENCE [LARGE SCALE GENOMIC DNA]</scope>
</reference>
<evidence type="ECO:0000313" key="2">
    <source>
        <dbReference type="EMBL" id="VDL74612.1"/>
    </source>
</evidence>
<gene>
    <name evidence="2" type="ORF">NBR_LOCUS11023</name>
</gene>
<protein>
    <submittedName>
        <fullName evidence="2 4">Uncharacterized protein</fullName>
    </submittedName>
</protein>
<accession>A0A0N4Y4Z9</accession>
<keyword evidence="3" id="KW-1185">Reference proteome</keyword>
<name>A0A0N4Y4Z9_NIPBR</name>
<organism evidence="4">
    <name type="scientific">Nippostrongylus brasiliensis</name>
    <name type="common">Rat hookworm</name>
    <dbReference type="NCBI Taxonomy" id="27835"/>
    <lineage>
        <taxon>Eukaryota</taxon>
        <taxon>Metazoa</taxon>
        <taxon>Ecdysozoa</taxon>
        <taxon>Nematoda</taxon>
        <taxon>Chromadorea</taxon>
        <taxon>Rhabditida</taxon>
        <taxon>Rhabditina</taxon>
        <taxon>Rhabditomorpha</taxon>
        <taxon>Strongyloidea</taxon>
        <taxon>Heligmosomidae</taxon>
        <taxon>Nippostrongylus</taxon>
    </lineage>
</organism>
<dbReference type="Proteomes" id="UP000271162">
    <property type="component" value="Unassembled WGS sequence"/>
</dbReference>
<reference evidence="4" key="1">
    <citation type="submission" date="2017-02" db="UniProtKB">
        <authorList>
            <consortium name="WormBaseParasite"/>
        </authorList>
    </citation>
    <scope>IDENTIFICATION</scope>
</reference>
<evidence type="ECO:0000313" key="4">
    <source>
        <dbReference type="WBParaSite" id="NBR_0001102201-mRNA-1"/>
    </source>
</evidence>
<evidence type="ECO:0000313" key="3">
    <source>
        <dbReference type="Proteomes" id="UP000271162"/>
    </source>
</evidence>
<dbReference type="WBParaSite" id="NBR_0001102201-mRNA-1">
    <property type="protein sequence ID" value="NBR_0001102201-mRNA-1"/>
    <property type="gene ID" value="NBR_0001102201"/>
</dbReference>
<evidence type="ECO:0000256" key="1">
    <source>
        <dbReference type="SAM" id="MobiDB-lite"/>
    </source>
</evidence>